<evidence type="ECO:0000313" key="4">
    <source>
        <dbReference type="Proteomes" id="UP000192796"/>
    </source>
</evidence>
<proteinExistence type="predicted"/>
<dbReference type="InterPro" id="IPR026444">
    <property type="entry name" value="Secre_tail"/>
</dbReference>
<name>A0A1V9FSY7_9BACT</name>
<dbReference type="STRING" id="1703345.A3860_06765"/>
<dbReference type="Proteomes" id="UP000192796">
    <property type="component" value="Unassembled WGS sequence"/>
</dbReference>
<organism evidence="3 4">
    <name type="scientific">Niastella vici</name>
    <dbReference type="NCBI Taxonomy" id="1703345"/>
    <lineage>
        <taxon>Bacteria</taxon>
        <taxon>Pseudomonadati</taxon>
        <taxon>Bacteroidota</taxon>
        <taxon>Chitinophagia</taxon>
        <taxon>Chitinophagales</taxon>
        <taxon>Chitinophagaceae</taxon>
        <taxon>Niastella</taxon>
    </lineage>
</organism>
<gene>
    <name evidence="3" type="ORF">A3860_06765</name>
</gene>
<feature type="signal peptide" evidence="1">
    <location>
        <begin position="1"/>
        <end position="20"/>
    </location>
</feature>
<evidence type="ECO:0000313" key="3">
    <source>
        <dbReference type="EMBL" id="OQP61407.1"/>
    </source>
</evidence>
<accession>A0A1V9FSY7</accession>
<dbReference type="InterPro" id="IPR013783">
    <property type="entry name" value="Ig-like_fold"/>
</dbReference>
<dbReference type="NCBIfam" id="TIGR04183">
    <property type="entry name" value="Por_Secre_tail"/>
    <property type="match status" value="1"/>
</dbReference>
<dbReference type="OrthoDB" id="652026at2"/>
<reference evidence="3 4" key="1">
    <citation type="submission" date="2016-03" db="EMBL/GenBank/DDBJ databases">
        <title>Niastella vici sp. nov., isolated from farmland soil.</title>
        <authorList>
            <person name="Chen L."/>
            <person name="Wang D."/>
            <person name="Yang S."/>
            <person name="Wang G."/>
        </authorList>
    </citation>
    <scope>NUCLEOTIDE SEQUENCE [LARGE SCALE GENOMIC DNA]</scope>
    <source>
        <strain evidence="3 4">DJ57</strain>
    </source>
</reference>
<dbReference type="Gene3D" id="2.60.40.10">
    <property type="entry name" value="Immunoglobulins"/>
    <property type="match status" value="1"/>
</dbReference>
<sequence length="311" mass="33661">MKKFYLLIMALVCYATTIFAQPLNGDCPGTLSMQAYQISITPPFYKLWITGGPTLASTGSHPPASVSLVAANGAAIPQYTSSGTTNISYMQDNGSAIINYDGTYIDYVEINYWVGGLLKSCHYRPGAPAPLPIKLSALNGRLNTETDATITWTSSLEENSFKYEIQRSADGKTFITVGTIKAVGNSLDEVKYSFNDQLPGAGAYFYRLNMVDVDGHAELSKVVYVNSKKGAGIVTKIFPNPFNSEVQLIGATSGDLNTPGAIKVFNMSGQMVNFKVVGANAISIDPTAPKGMYFLKFRNNNSEQTFKLVKN</sequence>
<feature type="chain" id="PRO_5012664099" description="Secretion system C-terminal sorting domain-containing protein" evidence="1">
    <location>
        <begin position="21"/>
        <end position="311"/>
    </location>
</feature>
<comment type="caution">
    <text evidence="3">The sequence shown here is derived from an EMBL/GenBank/DDBJ whole genome shotgun (WGS) entry which is preliminary data.</text>
</comment>
<keyword evidence="1" id="KW-0732">Signal</keyword>
<evidence type="ECO:0000256" key="1">
    <source>
        <dbReference type="SAM" id="SignalP"/>
    </source>
</evidence>
<dbReference type="RefSeq" id="WP_081152218.1">
    <property type="nucleotide sequence ID" value="NZ_LVYD01000058.1"/>
</dbReference>
<dbReference type="Pfam" id="PF18962">
    <property type="entry name" value="Por_Secre_tail"/>
    <property type="match status" value="1"/>
</dbReference>
<evidence type="ECO:0000259" key="2">
    <source>
        <dbReference type="Pfam" id="PF18962"/>
    </source>
</evidence>
<dbReference type="EMBL" id="LVYD01000058">
    <property type="protein sequence ID" value="OQP61407.1"/>
    <property type="molecule type" value="Genomic_DNA"/>
</dbReference>
<dbReference type="AlphaFoldDB" id="A0A1V9FSY7"/>
<keyword evidence="4" id="KW-1185">Reference proteome</keyword>
<protein>
    <recommendedName>
        <fullName evidence="2">Secretion system C-terminal sorting domain-containing protein</fullName>
    </recommendedName>
</protein>
<feature type="domain" description="Secretion system C-terminal sorting" evidence="2">
    <location>
        <begin position="237"/>
        <end position="308"/>
    </location>
</feature>